<gene>
    <name evidence="7" type="ORF">OAUR00152_LOCUS31028</name>
</gene>
<dbReference type="InterPro" id="IPR036910">
    <property type="entry name" value="HMG_box_dom_sf"/>
</dbReference>
<dbReference type="InterPro" id="IPR050342">
    <property type="entry name" value="HMGB"/>
</dbReference>
<evidence type="ECO:0000256" key="4">
    <source>
        <dbReference type="PROSITE-ProRule" id="PRU00267"/>
    </source>
</evidence>
<dbReference type="PANTHER" id="PTHR48112">
    <property type="entry name" value="HIGH MOBILITY GROUP PROTEIN DSP1"/>
    <property type="match status" value="1"/>
</dbReference>
<dbReference type="PANTHER" id="PTHR48112:SF32">
    <property type="entry name" value="HIGH MOBILITY GROUP PROTEIN B3"/>
    <property type="match status" value="1"/>
</dbReference>
<protein>
    <recommendedName>
        <fullName evidence="6">HMG box domain-containing protein</fullName>
    </recommendedName>
</protein>
<evidence type="ECO:0000256" key="5">
    <source>
        <dbReference type="SAM" id="MobiDB-lite"/>
    </source>
</evidence>
<evidence type="ECO:0000256" key="3">
    <source>
        <dbReference type="ARBA" id="ARBA00023242"/>
    </source>
</evidence>
<feature type="region of interest" description="Disordered" evidence="5">
    <location>
        <begin position="328"/>
        <end position="355"/>
    </location>
</feature>
<dbReference type="SUPFAM" id="SSF55729">
    <property type="entry name" value="Acyl-CoA N-acyltransferases (Nat)"/>
    <property type="match status" value="1"/>
</dbReference>
<dbReference type="Pfam" id="PF00505">
    <property type="entry name" value="HMG_box"/>
    <property type="match status" value="1"/>
</dbReference>
<sequence length="860" mass="96867">MSFEMKAKKAHEDISMKAFAEGFISMRSAGKPLTQPSYSFRDVPQCARDLGGSVLQEVTDRDPFNEHMAEMVLLCNEAMRRHAKKLSQKRSRKGNLVKKTSKPLSLEYIADRIDVDDPIFGFFVRTANLDEAKQNADGQTVPASSFAVGNVPPTIVRGGMLQGFITVTTFTNWQKTFRFDSMHDSAFAFDDPNLAEDMLNGTRKYDRHGKLAEVMQATVHCGDPWNEGIVWPRIAEISLLGALGCGKALLELVIERLESSPAKKMHNYDFVVLQATDNSIPFYESMGFVRVGCITEDEQFGKTEETVETSSVDENDVQATPELAIDDSFGDASTVNQQGQSDSASKPNSALANIKETPNEVVSSEVLEYTTKQPYEKVCDIAKQFKVDVWDIIYMNKDLYQELIPSSYLMRDTKLFIPSKQGRYDATSNALHNARKFGGKSRSVQWYFSQDDESPKEIAKKFNVKCRDLVKANSNRIADLQPSSRLIENTRIQVSHLHMHNDQFVPYCHWTFPDDSFSTSEPSYMMARRLNRKKRSDAKSRPVESSFPRVTKYEPPAVSAETKSDCSGAEAPGSTKKKQKGSKKRARHPDEPVPPKRPANAFMVFCGEIRASMIGKPASEITKVASEKWKALPEVEKCTYRDIHQKAKKEYDGAYRRYTNEMEAFRKANPEWVTEQEQRIPSEKKPKATNLNLFNKVVKLNSNGMQQAGNEFNYYFVLTYLPDLQWCHLAPMRTVGQYGSDKPKSKGRPIWMLVDENEGKELDISASCCEVVKSRATKHNEDADREQWDIPVSGLPAPITCAGSTSNKLIPLATVFTNKAKRGLKVDTDVNKPLKTEATVVEEAGVKSLEKYVPLEESWI</sequence>
<dbReference type="InterPro" id="IPR009071">
    <property type="entry name" value="HMG_box_dom"/>
</dbReference>
<comment type="subcellular location">
    <subcellularLocation>
        <location evidence="1">Nucleus</location>
    </subcellularLocation>
</comment>
<proteinExistence type="predicted"/>
<dbReference type="SUPFAM" id="SSF47095">
    <property type="entry name" value="HMG-box"/>
    <property type="match status" value="1"/>
</dbReference>
<feature type="domain" description="HMG box" evidence="6">
    <location>
        <begin position="595"/>
        <end position="659"/>
    </location>
</feature>
<accession>A0A7S4JPI2</accession>
<dbReference type="Gene3D" id="1.10.30.10">
    <property type="entry name" value="High mobility group box domain"/>
    <property type="match status" value="1"/>
</dbReference>
<feature type="compositionally biased region" description="Basic residues" evidence="5">
    <location>
        <begin position="575"/>
        <end position="587"/>
    </location>
</feature>
<evidence type="ECO:0000256" key="1">
    <source>
        <dbReference type="ARBA" id="ARBA00004123"/>
    </source>
</evidence>
<organism evidence="7">
    <name type="scientific">Odontella aurita</name>
    <dbReference type="NCBI Taxonomy" id="265563"/>
    <lineage>
        <taxon>Eukaryota</taxon>
        <taxon>Sar</taxon>
        <taxon>Stramenopiles</taxon>
        <taxon>Ochrophyta</taxon>
        <taxon>Bacillariophyta</taxon>
        <taxon>Mediophyceae</taxon>
        <taxon>Biddulphiophycidae</taxon>
        <taxon>Eupodiscales</taxon>
        <taxon>Odontellaceae</taxon>
        <taxon>Odontella</taxon>
    </lineage>
</organism>
<dbReference type="PROSITE" id="PS50118">
    <property type="entry name" value="HMG_BOX_2"/>
    <property type="match status" value="1"/>
</dbReference>
<dbReference type="GO" id="GO:0005634">
    <property type="term" value="C:nucleus"/>
    <property type="evidence" value="ECO:0007669"/>
    <property type="project" value="UniProtKB-SubCell"/>
</dbReference>
<dbReference type="AlphaFoldDB" id="A0A7S4JPI2"/>
<feature type="DNA-binding region" description="HMG box" evidence="4">
    <location>
        <begin position="595"/>
        <end position="659"/>
    </location>
</feature>
<dbReference type="InterPro" id="IPR016181">
    <property type="entry name" value="Acyl_CoA_acyltransferase"/>
</dbReference>
<dbReference type="EMBL" id="HBKQ01044996">
    <property type="protein sequence ID" value="CAE2269344.1"/>
    <property type="molecule type" value="Transcribed_RNA"/>
</dbReference>
<feature type="region of interest" description="Disordered" evidence="5">
    <location>
        <begin position="530"/>
        <end position="599"/>
    </location>
</feature>
<dbReference type="GO" id="GO:0003677">
    <property type="term" value="F:DNA binding"/>
    <property type="evidence" value="ECO:0007669"/>
    <property type="project" value="UniProtKB-UniRule"/>
</dbReference>
<dbReference type="SMART" id="SM00398">
    <property type="entry name" value="HMG"/>
    <property type="match status" value="1"/>
</dbReference>
<evidence type="ECO:0000256" key="2">
    <source>
        <dbReference type="ARBA" id="ARBA00023125"/>
    </source>
</evidence>
<evidence type="ECO:0000313" key="7">
    <source>
        <dbReference type="EMBL" id="CAE2269344.1"/>
    </source>
</evidence>
<keyword evidence="2 4" id="KW-0238">DNA-binding</keyword>
<evidence type="ECO:0000259" key="6">
    <source>
        <dbReference type="PROSITE" id="PS50118"/>
    </source>
</evidence>
<keyword evidence="3 4" id="KW-0539">Nucleus</keyword>
<dbReference type="Gene3D" id="3.40.630.30">
    <property type="match status" value="1"/>
</dbReference>
<name>A0A7S4JPI2_9STRA</name>
<feature type="compositionally biased region" description="Polar residues" evidence="5">
    <location>
        <begin position="331"/>
        <end position="351"/>
    </location>
</feature>
<reference evidence="7" key="1">
    <citation type="submission" date="2021-01" db="EMBL/GenBank/DDBJ databases">
        <authorList>
            <person name="Corre E."/>
            <person name="Pelletier E."/>
            <person name="Niang G."/>
            <person name="Scheremetjew M."/>
            <person name="Finn R."/>
            <person name="Kale V."/>
            <person name="Holt S."/>
            <person name="Cochrane G."/>
            <person name="Meng A."/>
            <person name="Brown T."/>
            <person name="Cohen L."/>
        </authorList>
    </citation>
    <scope>NUCLEOTIDE SEQUENCE</scope>
    <source>
        <strain evidence="7">Isolate 1302-5</strain>
    </source>
</reference>